<dbReference type="EMBL" id="CP054840">
    <property type="protein sequence ID" value="QKV54583.1"/>
    <property type="molecule type" value="Genomic_DNA"/>
</dbReference>
<proteinExistence type="predicted"/>
<dbReference type="KEGG" id="aant:HUK68_17735"/>
<evidence type="ECO:0000313" key="9">
    <source>
        <dbReference type="EMBL" id="QKV54583.1"/>
    </source>
</evidence>
<accession>A0A6N1X8E6</accession>
<keyword evidence="10" id="KW-1185">Reference proteome</keyword>
<dbReference type="InterPro" id="IPR002197">
    <property type="entry name" value="HTH_Fis"/>
</dbReference>
<dbReference type="PANTHER" id="PTHR48111">
    <property type="entry name" value="REGULATOR OF RPOS"/>
    <property type="match status" value="1"/>
</dbReference>
<dbReference type="SUPFAM" id="SSF52172">
    <property type="entry name" value="CheY-like"/>
    <property type="match status" value="1"/>
</dbReference>
<dbReference type="Gene3D" id="3.40.50.2300">
    <property type="match status" value="1"/>
</dbReference>
<evidence type="ECO:0000256" key="2">
    <source>
        <dbReference type="ARBA" id="ARBA00023012"/>
    </source>
</evidence>
<evidence type="ECO:0000313" key="10">
    <source>
        <dbReference type="Proteomes" id="UP000509579"/>
    </source>
</evidence>
<sequence>MANILVVDDELGIRDLLSEILNDEGHSVDLAENATQARAARLSGSYDLVLLDIWMPDTDGVSLLKEWSAAGQLTMPVIMMSGHATIDTAVESTRIGAFSFLEKPITLQKLLKAVEQGLARSSAQAAAAPGHAPADSSSAAAPAESTHHHALSSAVRVASDAGPEQHQGFDLDRPLREARDGFEKAYFEFHLAREGGSMTRVAEKTGLERTHLYRKLRQLGVDLGRNKRG</sequence>
<dbReference type="SUPFAM" id="SSF46689">
    <property type="entry name" value="Homeodomain-like"/>
    <property type="match status" value="1"/>
</dbReference>
<dbReference type="GO" id="GO:0000156">
    <property type="term" value="F:phosphorelay response regulator activity"/>
    <property type="evidence" value="ECO:0007669"/>
    <property type="project" value="TreeGrafter"/>
</dbReference>
<dbReference type="Pfam" id="PF00072">
    <property type="entry name" value="Response_reg"/>
    <property type="match status" value="1"/>
</dbReference>
<evidence type="ECO:0000259" key="8">
    <source>
        <dbReference type="PROSITE" id="PS50110"/>
    </source>
</evidence>
<dbReference type="GO" id="GO:0032993">
    <property type="term" value="C:protein-DNA complex"/>
    <property type="evidence" value="ECO:0007669"/>
    <property type="project" value="TreeGrafter"/>
</dbReference>
<name>A0A6N1X8E6_9BURK</name>
<evidence type="ECO:0000256" key="6">
    <source>
        <dbReference type="PROSITE-ProRule" id="PRU00169"/>
    </source>
</evidence>
<dbReference type="PANTHER" id="PTHR48111:SF1">
    <property type="entry name" value="TWO-COMPONENT RESPONSE REGULATOR ORR33"/>
    <property type="match status" value="1"/>
</dbReference>
<dbReference type="Gene3D" id="1.10.10.60">
    <property type="entry name" value="Homeodomain-like"/>
    <property type="match status" value="1"/>
</dbReference>
<keyword evidence="2" id="KW-0902">Two-component regulatory system</keyword>
<gene>
    <name evidence="9" type="ORF">HUK68_17735</name>
</gene>
<evidence type="ECO:0000256" key="7">
    <source>
        <dbReference type="SAM" id="MobiDB-lite"/>
    </source>
</evidence>
<evidence type="ECO:0000256" key="3">
    <source>
        <dbReference type="ARBA" id="ARBA00023015"/>
    </source>
</evidence>
<dbReference type="CDD" id="cd17550">
    <property type="entry name" value="REC_NtrX-like"/>
    <property type="match status" value="1"/>
</dbReference>
<dbReference type="InterPro" id="IPR039420">
    <property type="entry name" value="WalR-like"/>
</dbReference>
<organism evidence="9 10">
    <name type="scientific">Comamonas antarctica</name>
    <dbReference type="NCBI Taxonomy" id="2743470"/>
    <lineage>
        <taxon>Bacteria</taxon>
        <taxon>Pseudomonadati</taxon>
        <taxon>Pseudomonadota</taxon>
        <taxon>Betaproteobacteria</taxon>
        <taxon>Burkholderiales</taxon>
        <taxon>Comamonadaceae</taxon>
        <taxon>Comamonas</taxon>
    </lineage>
</organism>
<dbReference type="Proteomes" id="UP000509579">
    <property type="component" value="Chromosome"/>
</dbReference>
<dbReference type="InterPro" id="IPR011006">
    <property type="entry name" value="CheY-like_superfamily"/>
</dbReference>
<feature type="modified residue" description="4-aspartylphosphate" evidence="6">
    <location>
        <position position="52"/>
    </location>
</feature>
<dbReference type="GO" id="GO:0005829">
    <property type="term" value="C:cytosol"/>
    <property type="evidence" value="ECO:0007669"/>
    <property type="project" value="TreeGrafter"/>
</dbReference>
<feature type="domain" description="Response regulatory" evidence="8">
    <location>
        <begin position="3"/>
        <end position="118"/>
    </location>
</feature>
<protein>
    <submittedName>
        <fullName evidence="9">Response regulator</fullName>
    </submittedName>
</protein>
<dbReference type="SMART" id="SM00448">
    <property type="entry name" value="REC"/>
    <property type="match status" value="1"/>
</dbReference>
<feature type="region of interest" description="Disordered" evidence="7">
    <location>
        <begin position="124"/>
        <end position="174"/>
    </location>
</feature>
<dbReference type="InterPro" id="IPR009057">
    <property type="entry name" value="Homeodomain-like_sf"/>
</dbReference>
<dbReference type="AlphaFoldDB" id="A0A6N1X8E6"/>
<evidence type="ECO:0000256" key="4">
    <source>
        <dbReference type="ARBA" id="ARBA00023125"/>
    </source>
</evidence>
<keyword evidence="4" id="KW-0238">DNA-binding</keyword>
<dbReference type="PROSITE" id="PS50110">
    <property type="entry name" value="RESPONSE_REGULATORY"/>
    <property type="match status" value="1"/>
</dbReference>
<dbReference type="RefSeq" id="WP_175505383.1">
    <property type="nucleotide sequence ID" value="NZ_CP054840.1"/>
</dbReference>
<dbReference type="GO" id="GO:0006355">
    <property type="term" value="P:regulation of DNA-templated transcription"/>
    <property type="evidence" value="ECO:0007669"/>
    <property type="project" value="TreeGrafter"/>
</dbReference>
<evidence type="ECO:0000256" key="1">
    <source>
        <dbReference type="ARBA" id="ARBA00022553"/>
    </source>
</evidence>
<reference evidence="9 10" key="1">
    <citation type="submission" date="2020-06" db="EMBL/GenBank/DDBJ databases">
        <title>Acidovorax antarctica sp. nov., isolated from Corinth ice sheet soil, Antarctic Fields Peninsula.</title>
        <authorList>
            <person name="Xu Q."/>
            <person name="Peng F."/>
        </authorList>
    </citation>
    <scope>NUCLEOTIDE SEQUENCE [LARGE SCALE GENOMIC DNA]</scope>
    <source>
        <strain evidence="9 10">16-35-5</strain>
    </source>
</reference>
<keyword evidence="5" id="KW-0804">Transcription</keyword>
<dbReference type="InterPro" id="IPR001789">
    <property type="entry name" value="Sig_transdc_resp-reg_receiver"/>
</dbReference>
<evidence type="ECO:0000256" key="5">
    <source>
        <dbReference type="ARBA" id="ARBA00023163"/>
    </source>
</evidence>
<dbReference type="GO" id="GO:0000976">
    <property type="term" value="F:transcription cis-regulatory region binding"/>
    <property type="evidence" value="ECO:0007669"/>
    <property type="project" value="TreeGrafter"/>
</dbReference>
<feature type="compositionally biased region" description="Low complexity" evidence="7">
    <location>
        <begin position="124"/>
        <end position="144"/>
    </location>
</feature>
<dbReference type="Pfam" id="PF02954">
    <property type="entry name" value="HTH_8"/>
    <property type="match status" value="1"/>
</dbReference>
<dbReference type="FunFam" id="3.40.50.2300:FF:000018">
    <property type="entry name" value="DNA-binding transcriptional regulator NtrC"/>
    <property type="match status" value="1"/>
</dbReference>
<keyword evidence="1 6" id="KW-0597">Phosphoprotein</keyword>
<keyword evidence="3" id="KW-0805">Transcription regulation</keyword>